<dbReference type="AlphaFoldDB" id="A0A1T5IP44"/>
<feature type="transmembrane region" description="Helical" evidence="8">
    <location>
        <begin position="97"/>
        <end position="121"/>
    </location>
</feature>
<feature type="transmembrane region" description="Helical" evidence="8">
    <location>
        <begin position="161"/>
        <end position="181"/>
    </location>
</feature>
<feature type="transmembrane region" description="Helical" evidence="8">
    <location>
        <begin position="260"/>
        <end position="283"/>
    </location>
</feature>
<dbReference type="EMBL" id="FUZP01000001">
    <property type="protein sequence ID" value="SKC40921.1"/>
    <property type="molecule type" value="Genomic_DNA"/>
</dbReference>
<evidence type="ECO:0000256" key="6">
    <source>
        <dbReference type="ARBA" id="ARBA00023065"/>
    </source>
</evidence>
<evidence type="ECO:0000256" key="1">
    <source>
        <dbReference type="ARBA" id="ARBA00004651"/>
    </source>
</evidence>
<feature type="transmembrane region" description="Helical" evidence="8">
    <location>
        <begin position="66"/>
        <end position="85"/>
    </location>
</feature>
<proteinExistence type="predicted"/>
<dbReference type="Pfam" id="PF02386">
    <property type="entry name" value="TrkH"/>
    <property type="match status" value="1"/>
</dbReference>
<evidence type="ECO:0000256" key="2">
    <source>
        <dbReference type="ARBA" id="ARBA00022448"/>
    </source>
</evidence>
<keyword evidence="4 8" id="KW-0812">Transmembrane</keyword>
<dbReference type="PANTHER" id="PTHR32024:SF1">
    <property type="entry name" value="KTR SYSTEM POTASSIUM UPTAKE PROTEIN B"/>
    <property type="match status" value="1"/>
</dbReference>
<feature type="transmembrane region" description="Helical" evidence="8">
    <location>
        <begin position="381"/>
        <end position="406"/>
    </location>
</feature>
<dbReference type="Proteomes" id="UP000190857">
    <property type="component" value="Unassembled WGS sequence"/>
</dbReference>
<sequence length="480" mass="51080">MPASSSRNVIHRPPRLSVRTVRDRISDFTGRSPSRFALLIFTALILVFTLLFSLPIASSAGTMTPLADSLFTAVSVICVTGLSVVDMATHWSLVGHIFVFIGVQIGALGVLTLASILGLVISRKLGLRAKLIAASDSNPLRVHHGPVAEGQAVRLGEIGSMLLTVAVSALVIEAVIAALLFPRMLIDGIPAWDALWNSVYYSAMAFTNTGFTPNAEGLERFANDYWFLSILMIGVFLGAIGFPVIYALSRSFFKPRRWSLHVKLTLLTTLILFVAGAVAFVILEFNNPKTFGSLNASDTAFQSLFLSMMTRSGGFSTISIPDLNGSSLLVADMLMFIGGGSASTAGGIKVTTLAVLFLAALAEARGRPDMEAFGRRIPQDVVKVALSVVLWGATIVAVSSIVILQITKAPLDHVLFDVISAFATTGLSTGLTDQLPDSGKYVMAATMFMGRIGTVTLAAAVAASQNAQLFRRPEERPIVG</sequence>
<evidence type="ECO:0000256" key="3">
    <source>
        <dbReference type="ARBA" id="ARBA00022475"/>
    </source>
</evidence>
<comment type="subcellular location">
    <subcellularLocation>
        <location evidence="1">Cell membrane</location>
        <topology evidence="1">Multi-pass membrane protein</topology>
    </subcellularLocation>
</comment>
<evidence type="ECO:0000256" key="5">
    <source>
        <dbReference type="ARBA" id="ARBA00022989"/>
    </source>
</evidence>
<name>A0A1T5IP44_9MICO</name>
<keyword evidence="7 8" id="KW-0472">Membrane</keyword>
<gene>
    <name evidence="9" type="ORF">SAMN06309945_0683</name>
</gene>
<keyword evidence="3" id="KW-1003">Cell membrane</keyword>
<evidence type="ECO:0000256" key="4">
    <source>
        <dbReference type="ARBA" id="ARBA00022692"/>
    </source>
</evidence>
<dbReference type="OrthoDB" id="9810952at2"/>
<evidence type="ECO:0000256" key="8">
    <source>
        <dbReference type="SAM" id="Phobius"/>
    </source>
</evidence>
<evidence type="ECO:0000256" key="7">
    <source>
        <dbReference type="ARBA" id="ARBA00023136"/>
    </source>
</evidence>
<dbReference type="RefSeq" id="WP_079726874.1">
    <property type="nucleotide sequence ID" value="NZ_FUZP01000001.1"/>
</dbReference>
<feature type="transmembrane region" description="Helical" evidence="8">
    <location>
        <begin position="36"/>
        <end position="54"/>
    </location>
</feature>
<feature type="transmembrane region" description="Helical" evidence="8">
    <location>
        <begin position="441"/>
        <end position="463"/>
    </location>
</feature>
<keyword evidence="5 8" id="KW-1133">Transmembrane helix</keyword>
<dbReference type="GO" id="GO:0030001">
    <property type="term" value="P:metal ion transport"/>
    <property type="evidence" value="ECO:0007669"/>
    <property type="project" value="UniProtKB-ARBA"/>
</dbReference>
<dbReference type="InterPro" id="IPR003445">
    <property type="entry name" value="Cat_transpt"/>
</dbReference>
<dbReference type="PANTHER" id="PTHR32024">
    <property type="entry name" value="TRK SYSTEM POTASSIUM UPTAKE PROTEIN TRKG-RELATED"/>
    <property type="match status" value="1"/>
</dbReference>
<dbReference type="GO" id="GO:0008324">
    <property type="term" value="F:monoatomic cation transmembrane transporter activity"/>
    <property type="evidence" value="ECO:0007669"/>
    <property type="project" value="InterPro"/>
</dbReference>
<feature type="transmembrane region" description="Helical" evidence="8">
    <location>
        <begin position="333"/>
        <end position="361"/>
    </location>
</feature>
<dbReference type="STRING" id="123320.SAMN06309945_0683"/>
<feature type="transmembrane region" description="Helical" evidence="8">
    <location>
        <begin position="225"/>
        <end position="248"/>
    </location>
</feature>
<reference evidence="9 10" key="1">
    <citation type="submission" date="2017-02" db="EMBL/GenBank/DDBJ databases">
        <authorList>
            <person name="Peterson S.W."/>
        </authorList>
    </citation>
    <scope>NUCLEOTIDE SEQUENCE [LARGE SCALE GENOMIC DNA]</scope>
    <source>
        <strain evidence="9 10">VKM Ac-2059</strain>
    </source>
</reference>
<keyword evidence="2" id="KW-0813">Transport</keyword>
<accession>A0A1T5IP44</accession>
<evidence type="ECO:0000313" key="10">
    <source>
        <dbReference type="Proteomes" id="UP000190857"/>
    </source>
</evidence>
<keyword evidence="6" id="KW-0406">Ion transport</keyword>
<evidence type="ECO:0000313" key="9">
    <source>
        <dbReference type="EMBL" id="SKC40921.1"/>
    </source>
</evidence>
<protein>
    <submittedName>
        <fullName evidence="9">Trk-type K+ transport system, membrane component</fullName>
    </submittedName>
</protein>
<dbReference type="GO" id="GO:0005886">
    <property type="term" value="C:plasma membrane"/>
    <property type="evidence" value="ECO:0007669"/>
    <property type="project" value="UniProtKB-SubCell"/>
</dbReference>
<keyword evidence="10" id="KW-1185">Reference proteome</keyword>
<organism evidence="9 10">
    <name type="scientific">Okibacterium fritillariae</name>
    <dbReference type="NCBI Taxonomy" id="123320"/>
    <lineage>
        <taxon>Bacteria</taxon>
        <taxon>Bacillati</taxon>
        <taxon>Actinomycetota</taxon>
        <taxon>Actinomycetes</taxon>
        <taxon>Micrococcales</taxon>
        <taxon>Microbacteriaceae</taxon>
        <taxon>Okibacterium</taxon>
    </lineage>
</organism>